<keyword evidence="2" id="KW-0238">DNA-binding</keyword>
<keyword evidence="1" id="KW-0805">Transcription regulation</keyword>
<organism evidence="5 6">
    <name type="scientific">Martelella endophytica</name>
    <dbReference type="NCBI Taxonomy" id="1486262"/>
    <lineage>
        <taxon>Bacteria</taxon>
        <taxon>Pseudomonadati</taxon>
        <taxon>Pseudomonadota</taxon>
        <taxon>Alphaproteobacteria</taxon>
        <taxon>Hyphomicrobiales</taxon>
        <taxon>Aurantimonadaceae</taxon>
        <taxon>Martelella</taxon>
    </lineage>
</organism>
<accession>A0A0D5LRY9</accession>
<gene>
    <name evidence="5" type="ORF">TM49_14050</name>
</gene>
<dbReference type="OrthoDB" id="256105at2"/>
<keyword evidence="3" id="KW-0804">Transcription</keyword>
<dbReference type="Pfam" id="PF00196">
    <property type="entry name" value="GerE"/>
    <property type="match status" value="1"/>
</dbReference>
<evidence type="ECO:0000313" key="5">
    <source>
        <dbReference type="EMBL" id="AJY46542.1"/>
    </source>
</evidence>
<protein>
    <submittedName>
        <fullName evidence="5">LuxR family transcriptional regulator</fullName>
    </submittedName>
</protein>
<dbReference type="HOGENOM" id="CLU_1056916_0_0_5"/>
<dbReference type="InterPro" id="IPR000792">
    <property type="entry name" value="Tscrpt_reg_LuxR_C"/>
</dbReference>
<dbReference type="GO" id="GO:0006355">
    <property type="term" value="P:regulation of DNA-templated transcription"/>
    <property type="evidence" value="ECO:0007669"/>
    <property type="project" value="InterPro"/>
</dbReference>
<dbReference type="EMBL" id="CP010803">
    <property type="protein sequence ID" value="AJY46542.1"/>
    <property type="molecule type" value="Genomic_DNA"/>
</dbReference>
<proteinExistence type="predicted"/>
<dbReference type="Gene3D" id="1.10.10.10">
    <property type="entry name" value="Winged helix-like DNA-binding domain superfamily/Winged helix DNA-binding domain"/>
    <property type="match status" value="1"/>
</dbReference>
<dbReference type="SMART" id="SM00421">
    <property type="entry name" value="HTH_LUXR"/>
    <property type="match status" value="1"/>
</dbReference>
<dbReference type="PANTHER" id="PTHR44688">
    <property type="entry name" value="DNA-BINDING TRANSCRIPTIONAL ACTIVATOR DEVR_DOSR"/>
    <property type="match status" value="1"/>
</dbReference>
<name>A0A0D5LRY9_MAREN</name>
<feature type="domain" description="HTH luxR-type" evidence="4">
    <location>
        <begin position="199"/>
        <end position="256"/>
    </location>
</feature>
<dbReference type="GO" id="GO:0003677">
    <property type="term" value="F:DNA binding"/>
    <property type="evidence" value="ECO:0007669"/>
    <property type="project" value="UniProtKB-KW"/>
</dbReference>
<dbReference type="STRING" id="1486262.TM49_14050"/>
<sequence>MLDETIDTERIYALWDELSDFEASRMPEARVHLLSTVCNMIDARQADWIGAVRLVDNRHRDPLFGWRPRSHSALYPDAETARTIQEAFALMEKGEPDITTIRNAELAGQFRVLMLDELATPEWFESYSYKTFYRGLDRLDSIWVGIPINADAEIQIGFHRAISQPRFSGRDRRIVTHALRGIRWFYRLQMLSEGIGVASEPLTPMESKVLCDLLQGLSERQIAENNGQSPHTVHDHVKRIYRKYGVSSRASLMALWLGQPLPP</sequence>
<keyword evidence="6" id="KW-1185">Reference proteome</keyword>
<evidence type="ECO:0000256" key="1">
    <source>
        <dbReference type="ARBA" id="ARBA00023015"/>
    </source>
</evidence>
<dbReference type="InterPro" id="IPR016032">
    <property type="entry name" value="Sig_transdc_resp-reg_C-effctor"/>
</dbReference>
<dbReference type="CDD" id="cd06170">
    <property type="entry name" value="LuxR_C_like"/>
    <property type="match status" value="1"/>
</dbReference>
<evidence type="ECO:0000256" key="3">
    <source>
        <dbReference type="ARBA" id="ARBA00023163"/>
    </source>
</evidence>
<dbReference type="AlphaFoldDB" id="A0A0D5LRY9"/>
<dbReference type="PRINTS" id="PR00038">
    <property type="entry name" value="HTHLUXR"/>
</dbReference>
<reference evidence="5 6" key="1">
    <citation type="journal article" date="2015" name="Genome Announc.">
        <title>Complete genome sequence of Martelella endophytica YC6887, which has antifungal activity associated with a halophyte.</title>
        <authorList>
            <person name="Khan A."/>
            <person name="Khan H."/>
            <person name="Chung E.J."/>
            <person name="Hossain M.T."/>
            <person name="Chung Y.R."/>
        </authorList>
    </citation>
    <scope>NUCLEOTIDE SEQUENCE [LARGE SCALE GENOMIC DNA]</scope>
    <source>
        <strain evidence="5">YC6887</strain>
    </source>
</reference>
<dbReference type="InterPro" id="IPR036388">
    <property type="entry name" value="WH-like_DNA-bd_sf"/>
</dbReference>
<dbReference type="SUPFAM" id="SSF46894">
    <property type="entry name" value="C-terminal effector domain of the bipartite response regulators"/>
    <property type="match status" value="1"/>
</dbReference>
<evidence type="ECO:0000313" key="6">
    <source>
        <dbReference type="Proteomes" id="UP000032611"/>
    </source>
</evidence>
<evidence type="ECO:0000256" key="2">
    <source>
        <dbReference type="ARBA" id="ARBA00023125"/>
    </source>
</evidence>
<dbReference type="PATRIC" id="fig|1486262.3.peg.2904"/>
<dbReference type="Proteomes" id="UP000032611">
    <property type="component" value="Chromosome"/>
</dbReference>
<evidence type="ECO:0000259" key="4">
    <source>
        <dbReference type="SMART" id="SM00421"/>
    </source>
</evidence>
<dbReference type="RefSeq" id="WP_045682156.1">
    <property type="nucleotide sequence ID" value="NZ_CP010803.1"/>
</dbReference>
<dbReference type="KEGG" id="mey:TM49_14050"/>
<dbReference type="PANTHER" id="PTHR44688:SF16">
    <property type="entry name" value="DNA-BINDING TRANSCRIPTIONAL ACTIVATOR DEVR_DOSR"/>
    <property type="match status" value="1"/>
</dbReference>